<protein>
    <recommendedName>
        <fullName evidence="3">Tektin</fullName>
    </recommendedName>
</protein>
<keyword evidence="3" id="KW-0966">Cell projection</keyword>
<dbReference type="EMBL" id="AFYH01188907">
    <property type="status" value="NOT_ANNOTATED_CDS"/>
    <property type="molecule type" value="Genomic_DNA"/>
</dbReference>
<dbReference type="InParanoid" id="H3AL41"/>
<dbReference type="GO" id="GO:0005634">
    <property type="term" value="C:nucleus"/>
    <property type="evidence" value="ECO:0007669"/>
    <property type="project" value="TreeGrafter"/>
</dbReference>
<dbReference type="Proteomes" id="UP000008672">
    <property type="component" value="Unassembled WGS sequence"/>
</dbReference>
<keyword evidence="6" id="KW-1185">Reference proteome</keyword>
<reference evidence="5" key="2">
    <citation type="submission" date="2025-08" db="UniProtKB">
        <authorList>
            <consortium name="Ensembl"/>
        </authorList>
    </citation>
    <scope>IDENTIFICATION</scope>
</reference>
<dbReference type="EMBL" id="AFYH01188904">
    <property type="status" value="NOT_ANNOTATED_CDS"/>
    <property type="molecule type" value="Genomic_DNA"/>
</dbReference>
<evidence type="ECO:0000256" key="3">
    <source>
        <dbReference type="RuleBase" id="RU367040"/>
    </source>
</evidence>
<dbReference type="GeneTree" id="ENSGT00950000182894"/>
<accession>H3AL41</accession>
<evidence type="ECO:0000313" key="5">
    <source>
        <dbReference type="Ensembl" id="ENSLACP00000010362.2"/>
    </source>
</evidence>
<name>H3AL41_LATCH</name>
<dbReference type="PRINTS" id="PR00511">
    <property type="entry name" value="TEKTIN"/>
</dbReference>
<reference evidence="5" key="3">
    <citation type="submission" date="2025-09" db="UniProtKB">
        <authorList>
            <consortium name="Ensembl"/>
        </authorList>
    </citation>
    <scope>IDENTIFICATION</scope>
</reference>
<comment type="similarity">
    <text evidence="1 3">Belongs to the tektin family.</text>
</comment>
<evidence type="ECO:0000256" key="1">
    <source>
        <dbReference type="ARBA" id="ARBA00007209"/>
    </source>
</evidence>
<dbReference type="HOGENOM" id="CLU_033588_2_1_1"/>
<dbReference type="EMBL" id="AFYH01188906">
    <property type="status" value="NOT_ANNOTATED_CDS"/>
    <property type="molecule type" value="Genomic_DNA"/>
</dbReference>
<gene>
    <name evidence="5" type="primary">TEKT5</name>
</gene>
<dbReference type="GO" id="GO:0036126">
    <property type="term" value="C:sperm flagellum"/>
    <property type="evidence" value="ECO:0007669"/>
    <property type="project" value="TreeGrafter"/>
</dbReference>
<evidence type="ECO:0000256" key="2">
    <source>
        <dbReference type="ARBA" id="ARBA00022490"/>
    </source>
</evidence>
<dbReference type="GO" id="GO:0005930">
    <property type="term" value="C:axoneme"/>
    <property type="evidence" value="ECO:0007669"/>
    <property type="project" value="UniProtKB-SubCell"/>
</dbReference>
<dbReference type="PANTHER" id="PTHR19960:SF11">
    <property type="entry name" value="TEKTIN"/>
    <property type="match status" value="1"/>
</dbReference>
<reference evidence="6" key="1">
    <citation type="submission" date="2011-08" db="EMBL/GenBank/DDBJ databases">
        <title>The draft genome of Latimeria chalumnae.</title>
        <authorList>
            <person name="Di Palma F."/>
            <person name="Alfoldi J."/>
            <person name="Johnson J."/>
            <person name="Berlin A."/>
            <person name="Gnerre S."/>
            <person name="Jaffe D."/>
            <person name="MacCallum I."/>
            <person name="Young S."/>
            <person name="Walker B.J."/>
            <person name="Lander E."/>
            <person name="Lindblad-Toh K."/>
        </authorList>
    </citation>
    <scope>NUCLEOTIDE SEQUENCE [LARGE SCALE GENOMIC DNA]</scope>
    <source>
        <strain evidence="6">Wild caught</strain>
    </source>
</reference>
<evidence type="ECO:0000256" key="4">
    <source>
        <dbReference type="SAM" id="Coils"/>
    </source>
</evidence>
<dbReference type="Pfam" id="PF03148">
    <property type="entry name" value="Tektin"/>
    <property type="match status" value="1"/>
</dbReference>
<comment type="subcellular location">
    <subcellularLocation>
        <location evidence="3">Cytoplasm</location>
        <location evidence="3">Cytoskeleton</location>
        <location evidence="3">Cilium axoneme</location>
    </subcellularLocation>
</comment>
<proteinExistence type="inferred from homology"/>
<feature type="coiled-coil region" evidence="4">
    <location>
        <begin position="417"/>
        <end position="451"/>
    </location>
</feature>
<dbReference type="Ensembl" id="ENSLACT00000010441.2">
    <property type="protein sequence ID" value="ENSLACP00000010362.2"/>
    <property type="gene ID" value="ENSLACG00000009127.2"/>
</dbReference>
<dbReference type="GO" id="GO:0015630">
    <property type="term" value="C:microtubule cytoskeleton"/>
    <property type="evidence" value="ECO:0007669"/>
    <property type="project" value="UniProtKB-UniRule"/>
</dbReference>
<dbReference type="GO" id="GO:0060271">
    <property type="term" value="P:cilium assembly"/>
    <property type="evidence" value="ECO:0007669"/>
    <property type="project" value="UniProtKB-UniRule"/>
</dbReference>
<dbReference type="EMBL" id="AFYH01188905">
    <property type="status" value="NOT_ANNOTATED_CDS"/>
    <property type="molecule type" value="Genomic_DNA"/>
</dbReference>
<keyword evidence="2" id="KW-0963">Cytoplasm</keyword>
<dbReference type="eggNOG" id="KOG2685">
    <property type="taxonomic scope" value="Eukaryota"/>
</dbReference>
<dbReference type="InterPro" id="IPR048256">
    <property type="entry name" value="Tektin-like"/>
</dbReference>
<keyword evidence="3" id="KW-0282">Flagellum</keyword>
<evidence type="ECO:0000313" key="6">
    <source>
        <dbReference type="Proteomes" id="UP000008672"/>
    </source>
</evidence>
<dbReference type="KEGG" id="lcm:102358091"/>
<dbReference type="OrthoDB" id="9886517at2759"/>
<sequence>MELMGTTQNSSYQRLCNLGYTYTPNTSTMQDSYRSHMPAQPLTHSLTLPWRPSNMCKVATGLPALECLPRASTQIAPCIKMSFFTRHTPDEWYRSNFCHYKESDWSRRNAEKLRLGSFRLMDEKNEITRKVQTQCNRNIGERIVDINFWKSELNCELEKLIKETNNLLFTNKRVNKALMETEGPLQMAQECLYYREKRMGIDLVHDNVEKELLKEVSVIKCCQERLRRTKERTEAQLASNRAIQHMLEADIGDKYTALRIDDKCHRLRNTSDGISYFKGVETKDKTVSVPESWSKFSDDNILNSQSERSASAKLREEAEVLIHVTSQEMWNQFNDTNVAFTNRIAETTEARNNLQMHLSKVLQEIFQTDMTIERLKQAIREKEAPLKVAQTRLEERTKRPNIELCRDVPQYRLVGEVHTLGETIQHLRQRLQEAQDSLQRLVNTKSSLEYDLSVKVNSLFIDQDKCMGIRKVFPSTPRLVGFR</sequence>
<organism evidence="5 6">
    <name type="scientific">Latimeria chalumnae</name>
    <name type="common">Coelacanth</name>
    <dbReference type="NCBI Taxonomy" id="7897"/>
    <lineage>
        <taxon>Eukaryota</taxon>
        <taxon>Metazoa</taxon>
        <taxon>Chordata</taxon>
        <taxon>Craniata</taxon>
        <taxon>Vertebrata</taxon>
        <taxon>Euteleostomi</taxon>
        <taxon>Coelacanthiformes</taxon>
        <taxon>Coelacanthidae</taxon>
        <taxon>Latimeria</taxon>
    </lineage>
</organism>
<keyword evidence="4" id="KW-0175">Coiled coil</keyword>
<dbReference type="InterPro" id="IPR000435">
    <property type="entry name" value="Tektins"/>
</dbReference>
<dbReference type="GeneID" id="102358091"/>
<dbReference type="GO" id="GO:0060294">
    <property type="term" value="P:cilium movement involved in cell motility"/>
    <property type="evidence" value="ECO:0007669"/>
    <property type="project" value="UniProtKB-UniRule"/>
</dbReference>
<dbReference type="EMBL" id="AFYH01188903">
    <property type="status" value="NOT_ANNOTATED_CDS"/>
    <property type="molecule type" value="Genomic_DNA"/>
</dbReference>
<dbReference type="PANTHER" id="PTHR19960">
    <property type="entry name" value="TEKTIN"/>
    <property type="match status" value="1"/>
</dbReference>
<dbReference type="OMA" id="NPIHASQ"/>
<dbReference type="STRING" id="7897.ENSLACP00000010362"/>
<keyword evidence="3" id="KW-0969">Cilium</keyword>
<dbReference type="AlphaFoldDB" id="H3AL41"/>
<dbReference type="EMBL" id="AFYH01188908">
    <property type="status" value="NOT_ANNOTATED_CDS"/>
    <property type="molecule type" value="Genomic_DNA"/>
</dbReference>